<feature type="transmembrane region" description="Helical" evidence="9">
    <location>
        <begin position="387"/>
        <end position="407"/>
    </location>
</feature>
<dbReference type="PROSITE" id="PS50850">
    <property type="entry name" value="MFS"/>
    <property type="match status" value="1"/>
</dbReference>
<evidence type="ECO:0000256" key="8">
    <source>
        <dbReference type="RuleBase" id="RU003346"/>
    </source>
</evidence>
<feature type="transmembrane region" description="Helical" evidence="9">
    <location>
        <begin position="419"/>
        <end position="443"/>
    </location>
</feature>
<evidence type="ECO:0000256" key="6">
    <source>
        <dbReference type="ARBA" id="ARBA00023136"/>
    </source>
</evidence>
<dbReference type="InterPro" id="IPR020846">
    <property type="entry name" value="MFS_dom"/>
</dbReference>
<gene>
    <name evidence="11" type="ORF">CcaverHIS019_0207670</name>
</gene>
<feature type="domain" description="Major facilitator superfamily (MFS) profile" evidence="10">
    <location>
        <begin position="60"/>
        <end position="510"/>
    </location>
</feature>
<keyword evidence="6 9" id="KW-0472">Membrane</keyword>
<dbReference type="AlphaFoldDB" id="A0AA48L1C6"/>
<feature type="transmembrane region" description="Helical" evidence="9">
    <location>
        <begin position="113"/>
        <end position="132"/>
    </location>
</feature>
<dbReference type="Pfam" id="PF00083">
    <property type="entry name" value="Sugar_tr"/>
    <property type="match status" value="1"/>
</dbReference>
<organism evidence="11 12">
    <name type="scientific">Cutaneotrichosporon cavernicola</name>
    <dbReference type="NCBI Taxonomy" id="279322"/>
    <lineage>
        <taxon>Eukaryota</taxon>
        <taxon>Fungi</taxon>
        <taxon>Dikarya</taxon>
        <taxon>Basidiomycota</taxon>
        <taxon>Agaricomycotina</taxon>
        <taxon>Tremellomycetes</taxon>
        <taxon>Trichosporonales</taxon>
        <taxon>Trichosporonaceae</taxon>
        <taxon>Cutaneotrichosporon</taxon>
    </lineage>
</organism>
<evidence type="ECO:0000256" key="7">
    <source>
        <dbReference type="ARBA" id="ARBA00049119"/>
    </source>
</evidence>
<dbReference type="NCBIfam" id="TIGR00879">
    <property type="entry name" value="SP"/>
    <property type="match status" value="1"/>
</dbReference>
<dbReference type="GO" id="GO:0016020">
    <property type="term" value="C:membrane"/>
    <property type="evidence" value="ECO:0007669"/>
    <property type="project" value="UniProtKB-SubCell"/>
</dbReference>
<dbReference type="RefSeq" id="XP_060454671.1">
    <property type="nucleotide sequence ID" value="XM_060597816.1"/>
</dbReference>
<dbReference type="InterPro" id="IPR036259">
    <property type="entry name" value="MFS_trans_sf"/>
</dbReference>
<dbReference type="PROSITE" id="PS00217">
    <property type="entry name" value="SUGAR_TRANSPORT_2"/>
    <property type="match status" value="1"/>
</dbReference>
<feature type="transmembrane region" description="Helical" evidence="9">
    <location>
        <begin position="199"/>
        <end position="217"/>
    </location>
</feature>
<feature type="transmembrane region" description="Helical" evidence="9">
    <location>
        <begin position="356"/>
        <end position="380"/>
    </location>
</feature>
<feature type="transmembrane region" description="Helical" evidence="9">
    <location>
        <begin position="486"/>
        <end position="506"/>
    </location>
</feature>
<keyword evidence="5 9" id="KW-1133">Transmembrane helix</keyword>
<sequence>MSTTPTTDHTPGGHEEKIAKRLRESITDHEDGFETPPIDWDEAARFQPSKLKGNSLTYMVAFVAGTGFTLFGYDQGVMSGMLTLPIFLKQFPSTATEAGFGGGNANAATLQSFMVAIYEIGCLVGALSNLWVGDKLGRKHTIALGGFIMTIGAILQTTAFTYAHMLVARVVTGIGNGLLTSTVPAYQSECAKPHRRGQLVLWMGSLITFGIMISYWINLGCYFIDNDAAWRFPMAFQIVFAIIMIGCIYGFRLPDSPRWLVSKGRYAEAVAVLAALDNTTVDDPEIRRTFHGIVDSAQQESKEKFSVRELMSHGKTQHFRRTLLGFLAQMFQQISGINLITYYLTTVLGGMGLGPVMSRTIAGVNGTVYFLTSIAALFMVERFGRRPLMVWTALLQAATFAILAGLYKEVSDGNKAAQGVSVLMLFLFNTWFSIGWLGMTWLYPAEVTPLRIRAPANAVSTASNWLFNFMVVMATGPMFAKIGWGTYAFFAAMNGIIIFPVVYLYFPETKKYSLEELDIIFAKAHNERRNPVTVSLEGDIPPAGSREAEQILGRTIRAEKMEDGGFGRRLSRVISGPAEGRRLSREHV</sequence>
<feature type="transmembrane region" description="Helical" evidence="9">
    <location>
        <begin position="229"/>
        <end position="251"/>
    </location>
</feature>
<dbReference type="PROSITE" id="PS00216">
    <property type="entry name" value="SUGAR_TRANSPORT_1"/>
    <property type="match status" value="1"/>
</dbReference>
<evidence type="ECO:0000313" key="12">
    <source>
        <dbReference type="Proteomes" id="UP001233271"/>
    </source>
</evidence>
<dbReference type="FunFam" id="1.20.1250.20:FF:000061">
    <property type="entry name" value="MFS sugar transporter"/>
    <property type="match status" value="1"/>
</dbReference>
<evidence type="ECO:0000256" key="4">
    <source>
        <dbReference type="ARBA" id="ARBA00022692"/>
    </source>
</evidence>
<feature type="transmembrane region" description="Helical" evidence="9">
    <location>
        <begin position="141"/>
        <end position="160"/>
    </location>
</feature>
<evidence type="ECO:0000259" key="10">
    <source>
        <dbReference type="PROSITE" id="PS50850"/>
    </source>
</evidence>
<protein>
    <recommendedName>
        <fullName evidence="10">Major facilitator superfamily (MFS) profile domain-containing protein</fullName>
    </recommendedName>
</protein>
<evidence type="ECO:0000256" key="3">
    <source>
        <dbReference type="ARBA" id="ARBA00022448"/>
    </source>
</evidence>
<dbReference type="InterPro" id="IPR005829">
    <property type="entry name" value="Sugar_transporter_CS"/>
</dbReference>
<dbReference type="Proteomes" id="UP001233271">
    <property type="component" value="Chromosome 2"/>
</dbReference>
<dbReference type="EMBL" id="AP028213">
    <property type="protein sequence ID" value="BEI89405.1"/>
    <property type="molecule type" value="Genomic_DNA"/>
</dbReference>
<evidence type="ECO:0000256" key="1">
    <source>
        <dbReference type="ARBA" id="ARBA00004141"/>
    </source>
</evidence>
<dbReference type="GO" id="GO:0005351">
    <property type="term" value="F:carbohydrate:proton symporter activity"/>
    <property type="evidence" value="ECO:0007669"/>
    <property type="project" value="TreeGrafter"/>
</dbReference>
<comment type="similarity">
    <text evidence="2 8">Belongs to the major facilitator superfamily. Sugar transporter (TC 2.A.1.1) family.</text>
</comment>
<keyword evidence="3 8" id="KW-0813">Transport</keyword>
<dbReference type="KEGG" id="ccac:CcaHIS019_0207670"/>
<evidence type="ECO:0000256" key="5">
    <source>
        <dbReference type="ARBA" id="ARBA00022989"/>
    </source>
</evidence>
<evidence type="ECO:0000313" key="11">
    <source>
        <dbReference type="EMBL" id="BEI89405.1"/>
    </source>
</evidence>
<dbReference type="PANTHER" id="PTHR48022">
    <property type="entry name" value="PLASTIDIC GLUCOSE TRANSPORTER 4"/>
    <property type="match status" value="1"/>
</dbReference>
<evidence type="ECO:0000256" key="2">
    <source>
        <dbReference type="ARBA" id="ARBA00010992"/>
    </source>
</evidence>
<evidence type="ECO:0000256" key="9">
    <source>
        <dbReference type="SAM" id="Phobius"/>
    </source>
</evidence>
<dbReference type="Gene3D" id="1.20.1250.20">
    <property type="entry name" value="MFS general substrate transporter like domains"/>
    <property type="match status" value="1"/>
</dbReference>
<comment type="subcellular location">
    <subcellularLocation>
        <location evidence="1">Membrane</location>
        <topology evidence="1">Multi-pass membrane protein</topology>
    </subcellularLocation>
</comment>
<dbReference type="InterPro" id="IPR050360">
    <property type="entry name" value="MFS_Sugar_Transporters"/>
</dbReference>
<comment type="catalytic activity">
    <reaction evidence="7">
        <text>myo-inositol(out) + H(+)(out) = myo-inositol(in) + H(+)(in)</text>
        <dbReference type="Rhea" id="RHEA:60364"/>
        <dbReference type="ChEBI" id="CHEBI:15378"/>
        <dbReference type="ChEBI" id="CHEBI:17268"/>
    </reaction>
</comment>
<dbReference type="PANTHER" id="PTHR48022:SF68">
    <property type="entry name" value="MAJOR FACILITATOR SUPERFAMILY (MFS) PROFILE DOMAIN-CONTAINING PROTEIN-RELATED"/>
    <property type="match status" value="1"/>
</dbReference>
<name>A0AA48L1C6_9TREE</name>
<keyword evidence="4 9" id="KW-0812">Transmembrane</keyword>
<feature type="transmembrane region" description="Helical" evidence="9">
    <location>
        <begin position="166"/>
        <end position="187"/>
    </location>
</feature>
<proteinExistence type="inferred from homology"/>
<dbReference type="InterPro" id="IPR005828">
    <property type="entry name" value="MFS_sugar_transport-like"/>
</dbReference>
<dbReference type="GeneID" id="85493276"/>
<dbReference type="PRINTS" id="PR00171">
    <property type="entry name" value="SUGRTRNSPORT"/>
</dbReference>
<reference evidence="11" key="1">
    <citation type="journal article" date="2023" name="BMC Genomics">
        <title>Chromosome-level genome assemblies of Cutaneotrichosporon spp. (Trichosporonales, Basidiomycota) reveal imbalanced evolution between nucleotide sequences and chromosome synteny.</title>
        <authorList>
            <person name="Kobayashi Y."/>
            <person name="Kayamori A."/>
            <person name="Aoki K."/>
            <person name="Shiwa Y."/>
            <person name="Matsutani M."/>
            <person name="Fujita N."/>
            <person name="Sugita T."/>
            <person name="Iwasaki W."/>
            <person name="Tanaka N."/>
            <person name="Takashima M."/>
        </authorList>
    </citation>
    <scope>NUCLEOTIDE SEQUENCE</scope>
    <source>
        <strain evidence="11">HIS019</strain>
    </source>
</reference>
<accession>A0AA48L1C6</accession>
<feature type="transmembrane region" description="Helical" evidence="9">
    <location>
        <begin position="464"/>
        <end position="480"/>
    </location>
</feature>
<dbReference type="SUPFAM" id="SSF103473">
    <property type="entry name" value="MFS general substrate transporter"/>
    <property type="match status" value="1"/>
</dbReference>
<dbReference type="InterPro" id="IPR003663">
    <property type="entry name" value="Sugar/inositol_transpt"/>
</dbReference>
<feature type="transmembrane region" description="Helical" evidence="9">
    <location>
        <begin position="55"/>
        <end position="73"/>
    </location>
</feature>
<keyword evidence="12" id="KW-1185">Reference proteome</keyword>